<dbReference type="FunFam" id="3.30.70.1730:FF:000001">
    <property type="entry name" value="50S ribosomal protein L10"/>
    <property type="match status" value="1"/>
</dbReference>
<proteinExistence type="inferred from homology"/>
<dbReference type="GO" id="GO:0006412">
    <property type="term" value="P:translation"/>
    <property type="evidence" value="ECO:0007669"/>
    <property type="project" value="UniProtKB-UniRule"/>
</dbReference>
<dbReference type="NCBIfam" id="NF000955">
    <property type="entry name" value="PRK00099.1-1"/>
    <property type="match status" value="1"/>
</dbReference>
<gene>
    <name evidence="8" type="primary">rplJ</name>
    <name evidence="9" type="ORF">ALSL_2045</name>
</gene>
<dbReference type="PANTHER" id="PTHR11560">
    <property type="entry name" value="39S RIBOSOMAL PROTEIN L10, MITOCHONDRIAL"/>
    <property type="match status" value="1"/>
</dbReference>
<keyword evidence="3 8" id="KW-0699">rRNA-binding</keyword>
<name>A0A2Z6E6D6_9GAMM</name>
<evidence type="ECO:0000256" key="3">
    <source>
        <dbReference type="ARBA" id="ARBA00022730"/>
    </source>
</evidence>
<keyword evidence="10" id="KW-1185">Reference proteome</keyword>
<dbReference type="Gene3D" id="3.30.70.1730">
    <property type="match status" value="1"/>
</dbReference>
<evidence type="ECO:0000313" key="9">
    <source>
        <dbReference type="EMBL" id="BBD80680.1"/>
    </source>
</evidence>
<keyword evidence="6 8" id="KW-0687">Ribonucleoprotein</keyword>
<evidence type="ECO:0000256" key="4">
    <source>
        <dbReference type="ARBA" id="ARBA00022884"/>
    </source>
</evidence>
<dbReference type="Proteomes" id="UP000270530">
    <property type="component" value="Chromosome"/>
</dbReference>
<dbReference type="EMBL" id="AP018560">
    <property type="protein sequence ID" value="BBD80680.1"/>
    <property type="molecule type" value="Genomic_DNA"/>
</dbReference>
<dbReference type="InterPro" id="IPR022973">
    <property type="entry name" value="Ribosomal_uL10_bac"/>
</dbReference>
<comment type="function">
    <text evidence="1 8">Forms part of the ribosomal stalk, playing a central role in the interaction of the ribosome with GTP-bound translation factors.</text>
</comment>
<protein>
    <recommendedName>
        <fullName evidence="7 8">Large ribosomal subunit protein uL10</fullName>
    </recommendedName>
</protein>
<comment type="similarity">
    <text evidence="2 8">Belongs to the universal ribosomal protein uL10 family.</text>
</comment>
<dbReference type="OrthoDB" id="9808307at2"/>
<evidence type="ECO:0000256" key="8">
    <source>
        <dbReference type="HAMAP-Rule" id="MF_00362"/>
    </source>
</evidence>
<dbReference type="RefSeq" id="WP_126538837.1">
    <property type="nucleotide sequence ID" value="NZ_AP018560.1"/>
</dbReference>
<evidence type="ECO:0000256" key="2">
    <source>
        <dbReference type="ARBA" id="ARBA00008889"/>
    </source>
</evidence>
<reference evidence="10" key="1">
    <citation type="submission" date="2018-04" db="EMBL/GenBank/DDBJ databases">
        <authorList>
            <person name="Watanabe M."/>
            <person name="Kojima H."/>
        </authorList>
    </citation>
    <scope>NUCLEOTIDE SEQUENCE [LARGE SCALE GENOMIC DNA]</scope>
    <source>
        <strain evidence="10">Dysh456</strain>
    </source>
</reference>
<dbReference type="AlphaFoldDB" id="A0A2Z6E6D6"/>
<dbReference type="GO" id="GO:0005840">
    <property type="term" value="C:ribosome"/>
    <property type="evidence" value="ECO:0007669"/>
    <property type="project" value="UniProtKB-KW"/>
</dbReference>
<organism evidence="9 10">
    <name type="scientific">Aerosticca soli</name>
    <dbReference type="NCBI Taxonomy" id="2010829"/>
    <lineage>
        <taxon>Bacteria</taxon>
        <taxon>Pseudomonadati</taxon>
        <taxon>Pseudomonadota</taxon>
        <taxon>Gammaproteobacteria</taxon>
        <taxon>Lysobacterales</taxon>
        <taxon>Rhodanobacteraceae</taxon>
        <taxon>Aerosticca</taxon>
    </lineage>
</organism>
<dbReference type="InterPro" id="IPR043141">
    <property type="entry name" value="Ribosomal_uL10-like_sf"/>
</dbReference>
<comment type="subunit">
    <text evidence="8">Part of the ribosomal stalk of the 50S ribosomal subunit. The N-terminus interacts with L11 and the large rRNA to form the base of the stalk. The C-terminus forms an elongated spine to which L12 dimers bind in a sequential fashion forming a multimeric L10(L12)X complex.</text>
</comment>
<accession>A0A2Z6E6D6</accession>
<reference evidence="10" key="2">
    <citation type="submission" date="2018-06" db="EMBL/GenBank/DDBJ databases">
        <title>Genome sequence of Rhodanobacteraceae bacterium strain Dysh456.</title>
        <authorList>
            <person name="Fukui M."/>
        </authorList>
    </citation>
    <scope>NUCLEOTIDE SEQUENCE [LARGE SCALE GENOMIC DNA]</scope>
    <source>
        <strain evidence="10">Dysh456</strain>
    </source>
</reference>
<dbReference type="InterPro" id="IPR001790">
    <property type="entry name" value="Ribosomal_uL10"/>
</dbReference>
<evidence type="ECO:0000256" key="5">
    <source>
        <dbReference type="ARBA" id="ARBA00022980"/>
    </source>
</evidence>
<dbReference type="GO" id="GO:1990904">
    <property type="term" value="C:ribonucleoprotein complex"/>
    <property type="evidence" value="ECO:0007669"/>
    <property type="project" value="UniProtKB-KW"/>
</dbReference>
<evidence type="ECO:0000256" key="6">
    <source>
        <dbReference type="ARBA" id="ARBA00023274"/>
    </source>
</evidence>
<dbReference type="SUPFAM" id="SSF160369">
    <property type="entry name" value="Ribosomal protein L10-like"/>
    <property type="match status" value="1"/>
</dbReference>
<keyword evidence="4 8" id="KW-0694">RNA-binding</keyword>
<dbReference type="InterPro" id="IPR047865">
    <property type="entry name" value="Ribosomal_uL10_bac_type"/>
</dbReference>
<dbReference type="HAMAP" id="MF_00362">
    <property type="entry name" value="Ribosomal_uL10"/>
    <property type="match status" value="1"/>
</dbReference>
<sequence length="177" mass="18371">MALNLSQKQEVVAELAKIAAQAHSLVAAEYAGTTVEQMTAMRKKARESGVFLKVVKNTLAARAVSGTGFEVVKDALTGPLLYAFSLEEPGAAGRLIKEFAKTNDKLKPKVVSMEGKLLPAAHVDVLAALPTREQALAMLARVLAEPAAMLARAIKAVADKQGAGEAPAAAAPAEAEA</sequence>
<dbReference type="KEGG" id="rbd:ALSL_2045"/>
<keyword evidence="5 8" id="KW-0689">Ribosomal protein</keyword>
<dbReference type="Pfam" id="PF00466">
    <property type="entry name" value="Ribosomal_L10"/>
    <property type="match status" value="1"/>
</dbReference>
<evidence type="ECO:0000256" key="1">
    <source>
        <dbReference type="ARBA" id="ARBA00002633"/>
    </source>
</evidence>
<dbReference type="CDD" id="cd05797">
    <property type="entry name" value="Ribosomal_L10"/>
    <property type="match status" value="1"/>
</dbReference>
<evidence type="ECO:0000313" key="10">
    <source>
        <dbReference type="Proteomes" id="UP000270530"/>
    </source>
</evidence>
<evidence type="ECO:0000256" key="7">
    <source>
        <dbReference type="ARBA" id="ARBA00035202"/>
    </source>
</evidence>
<dbReference type="GO" id="GO:0070180">
    <property type="term" value="F:large ribosomal subunit rRNA binding"/>
    <property type="evidence" value="ECO:0007669"/>
    <property type="project" value="UniProtKB-UniRule"/>
</dbReference>